<reference evidence="4 5" key="1">
    <citation type="journal article" date="2016" name="Nat. Commun.">
        <title>Thousands of microbial genomes shed light on interconnected biogeochemical processes in an aquifer system.</title>
        <authorList>
            <person name="Anantharaman K."/>
            <person name="Brown C.T."/>
            <person name="Hug L.A."/>
            <person name="Sharon I."/>
            <person name="Castelle C.J."/>
            <person name="Probst A.J."/>
            <person name="Thomas B.C."/>
            <person name="Singh A."/>
            <person name="Wilkins M.J."/>
            <person name="Karaoz U."/>
            <person name="Brodie E.L."/>
            <person name="Williams K.H."/>
            <person name="Hubbard S.S."/>
            <person name="Banfield J.F."/>
        </authorList>
    </citation>
    <scope>NUCLEOTIDE SEQUENCE [LARGE SCALE GENOMIC DNA]</scope>
</reference>
<organism evidence="4 5">
    <name type="scientific">Candidatus Andersenbacteria bacterium RIFCSPHIGHO2_12_FULL_45_11</name>
    <dbReference type="NCBI Taxonomy" id="1797281"/>
    <lineage>
        <taxon>Bacteria</taxon>
        <taxon>Candidatus Anderseniibacteriota</taxon>
    </lineage>
</organism>
<dbReference type="Pfam" id="PF01784">
    <property type="entry name" value="DUF34_NIF3"/>
    <property type="match status" value="1"/>
</dbReference>
<dbReference type="Gene3D" id="3.40.1390.30">
    <property type="entry name" value="NIF3 (NGG1p interacting factor 3)-like"/>
    <property type="match status" value="2"/>
</dbReference>
<evidence type="ECO:0000313" key="4">
    <source>
        <dbReference type="EMBL" id="OGY34177.1"/>
    </source>
</evidence>
<feature type="binding site" evidence="3">
    <location>
        <position position="102"/>
    </location>
    <ligand>
        <name>a divalent metal cation</name>
        <dbReference type="ChEBI" id="CHEBI:60240"/>
        <label>1</label>
    </ligand>
</feature>
<gene>
    <name evidence="4" type="ORF">A3D99_00465</name>
</gene>
<accession>A0A1G1X4C6</accession>
<dbReference type="AlphaFoldDB" id="A0A1G1X4C6"/>
<comment type="similarity">
    <text evidence="1">Belongs to the GTP cyclohydrolase I type 2/NIF3 family.</text>
</comment>
<feature type="binding site" evidence="3">
    <location>
        <position position="224"/>
    </location>
    <ligand>
        <name>a divalent metal cation</name>
        <dbReference type="ChEBI" id="CHEBI:60240"/>
        <label>1</label>
    </ligand>
</feature>
<feature type="binding site" evidence="3">
    <location>
        <position position="220"/>
    </location>
    <ligand>
        <name>a divalent metal cation</name>
        <dbReference type="ChEBI" id="CHEBI:60240"/>
        <label>1</label>
    </ligand>
</feature>
<evidence type="ECO:0000256" key="1">
    <source>
        <dbReference type="ARBA" id="ARBA00006964"/>
    </source>
</evidence>
<dbReference type="GO" id="GO:0005737">
    <property type="term" value="C:cytoplasm"/>
    <property type="evidence" value="ECO:0007669"/>
    <property type="project" value="TreeGrafter"/>
</dbReference>
<dbReference type="GO" id="GO:0046872">
    <property type="term" value="F:metal ion binding"/>
    <property type="evidence" value="ECO:0007669"/>
    <property type="project" value="UniProtKB-KW"/>
</dbReference>
<keyword evidence="2 3" id="KW-0479">Metal-binding</keyword>
<dbReference type="PANTHER" id="PTHR13799:SF14">
    <property type="entry name" value="GTP CYCLOHYDROLASE 1 TYPE 2 HOMOLOG"/>
    <property type="match status" value="1"/>
</dbReference>
<evidence type="ECO:0000256" key="3">
    <source>
        <dbReference type="PIRSR" id="PIRSR602678-1"/>
    </source>
</evidence>
<dbReference type="SUPFAM" id="SSF102705">
    <property type="entry name" value="NIF3 (NGG1p interacting factor 3)-like"/>
    <property type="match status" value="1"/>
</dbReference>
<evidence type="ECO:0000313" key="5">
    <source>
        <dbReference type="Proteomes" id="UP000177528"/>
    </source>
</evidence>
<feature type="binding site" evidence="3">
    <location>
        <position position="64"/>
    </location>
    <ligand>
        <name>a divalent metal cation</name>
        <dbReference type="ChEBI" id="CHEBI:60240"/>
        <label>2</label>
    </ligand>
</feature>
<dbReference type="EMBL" id="MHHR01000020">
    <property type="protein sequence ID" value="OGY34177.1"/>
    <property type="molecule type" value="Genomic_DNA"/>
</dbReference>
<dbReference type="PANTHER" id="PTHR13799">
    <property type="entry name" value="NGG1 INTERACTING FACTOR 3"/>
    <property type="match status" value="1"/>
</dbReference>
<dbReference type="Proteomes" id="UP000177528">
    <property type="component" value="Unassembled WGS sequence"/>
</dbReference>
<dbReference type="InterPro" id="IPR036069">
    <property type="entry name" value="DUF34/NIF3_sf"/>
</dbReference>
<evidence type="ECO:0000256" key="2">
    <source>
        <dbReference type="ARBA" id="ARBA00022723"/>
    </source>
</evidence>
<comment type="caution">
    <text evidence="4">The sequence shown here is derived from an EMBL/GenBank/DDBJ whole genome shotgun (WGS) entry which is preliminary data.</text>
</comment>
<feature type="binding site" evidence="3">
    <location>
        <position position="65"/>
    </location>
    <ligand>
        <name>a divalent metal cation</name>
        <dbReference type="ChEBI" id="CHEBI:60240"/>
        <label>1</label>
    </ligand>
</feature>
<dbReference type="NCBIfam" id="TIGR00486">
    <property type="entry name" value="YbgI_SA1388"/>
    <property type="match status" value="1"/>
</dbReference>
<name>A0A1G1X4C6_9BACT</name>
<sequence>MAQRDAITMYLDEILPVTDIDDPSFNGLQVEGKETVNTIVTGVTAGKELFIRAAELEAQYIIVHHGHYWRYGTPAIAGWEKRRIDVLLQNNISLYASHLPLDKHPQIGNNIQLLNLLNAEISGDFSKHGEGSSSYTGMIMRGKHMEEIVSILNEGLQTKCISLPFGPAIIRTVAVCSGGGGYKAFAEALDAKVDLFITGDTAEIYNDAKDSGTNVIFAGHHATERLGVKALGELLQKTFEVRVEFVDVPTGL</sequence>
<proteinExistence type="inferred from homology"/>
<protein>
    <submittedName>
        <fullName evidence="4">Nif3-like dinuclear metal center hexameric protein</fullName>
    </submittedName>
</protein>
<dbReference type="InterPro" id="IPR002678">
    <property type="entry name" value="DUF34/NIF3"/>
</dbReference>